<dbReference type="EMBL" id="LR797397">
    <property type="protein sequence ID" value="CAB4213390.1"/>
    <property type="molecule type" value="Genomic_DNA"/>
</dbReference>
<sequence>MTNEKRIENILKEHKSAIDAQIKKGFTSGLVLGHFSWKSTEKGVEIELLTK</sequence>
<gene>
    <name evidence="1" type="ORF">UFOVP1451_31</name>
</gene>
<evidence type="ECO:0000313" key="1">
    <source>
        <dbReference type="EMBL" id="CAB4213390.1"/>
    </source>
</evidence>
<organism evidence="1">
    <name type="scientific">uncultured Caudovirales phage</name>
    <dbReference type="NCBI Taxonomy" id="2100421"/>
    <lineage>
        <taxon>Viruses</taxon>
        <taxon>Duplodnaviria</taxon>
        <taxon>Heunggongvirae</taxon>
        <taxon>Uroviricota</taxon>
        <taxon>Caudoviricetes</taxon>
        <taxon>Peduoviridae</taxon>
        <taxon>Maltschvirus</taxon>
        <taxon>Maltschvirus maltsch</taxon>
    </lineage>
</organism>
<proteinExistence type="predicted"/>
<accession>A0A6J5SH90</accession>
<protein>
    <submittedName>
        <fullName evidence="1">Uncharacterized protein</fullName>
    </submittedName>
</protein>
<name>A0A6J5SH90_9CAUD</name>
<reference evidence="1" key="1">
    <citation type="submission" date="2020-05" db="EMBL/GenBank/DDBJ databases">
        <authorList>
            <person name="Chiriac C."/>
            <person name="Salcher M."/>
            <person name="Ghai R."/>
            <person name="Kavagutti S V."/>
        </authorList>
    </citation>
    <scope>NUCLEOTIDE SEQUENCE</scope>
</reference>